<dbReference type="Pfam" id="PF09762">
    <property type="entry name" value="CCDC93_CC"/>
    <property type="match status" value="1"/>
</dbReference>
<evidence type="ECO:0000256" key="2">
    <source>
        <dbReference type="SAM" id="Coils"/>
    </source>
</evidence>
<evidence type="ECO:0000313" key="5">
    <source>
        <dbReference type="Proteomes" id="UP001165289"/>
    </source>
</evidence>
<dbReference type="InterPro" id="IPR019159">
    <property type="entry name" value="CCDC93_CC"/>
</dbReference>
<dbReference type="PANTHER" id="PTHR16441">
    <property type="entry name" value="FIDIPIDINE"/>
    <property type="match status" value="1"/>
</dbReference>
<evidence type="ECO:0000256" key="1">
    <source>
        <dbReference type="ARBA" id="ARBA00016765"/>
    </source>
</evidence>
<protein>
    <recommendedName>
        <fullName evidence="1">Coiled-coil domain-containing protein 93</fullName>
    </recommendedName>
</protein>
<organism evidence="4 5">
    <name type="scientific">Oopsacas minuta</name>
    <dbReference type="NCBI Taxonomy" id="111878"/>
    <lineage>
        <taxon>Eukaryota</taxon>
        <taxon>Metazoa</taxon>
        <taxon>Porifera</taxon>
        <taxon>Hexactinellida</taxon>
        <taxon>Hexasterophora</taxon>
        <taxon>Lyssacinosida</taxon>
        <taxon>Leucopsacidae</taxon>
        <taxon>Oopsacas</taxon>
    </lineage>
</organism>
<dbReference type="Proteomes" id="UP001165289">
    <property type="component" value="Unassembled WGS sequence"/>
</dbReference>
<sequence length="248" mass="29703">MFDRSRYIIARVNCSTAFNRVSDHLSLHDQLKKQEKQFRQHCNDEIYRLTSVINSLRTQGKQGTDTFCVDIQKISEQRQYDHQRYIKVKNILAKKTREISTLQRRIDDIPSRAELAQYQRRFVELHKLVSATLTETRQYFTLYNTLNDTQIFLDKELQLLNILYEKFDTAMTSQSNKNIYIKHLVQFLDETQSNLEKLEIKKNTKKDMKDILNDNYVLLLDQQRQYSKLVRDFGTQIRRNEDLHTVLT</sequence>
<accession>A0AAV7JUH3</accession>
<keyword evidence="2" id="KW-0175">Coiled coil</keyword>
<feature type="domain" description="CCDC93 coiled-coil" evidence="3">
    <location>
        <begin position="19"/>
        <end position="243"/>
    </location>
</feature>
<evidence type="ECO:0000313" key="4">
    <source>
        <dbReference type="EMBL" id="KAI6652452.1"/>
    </source>
</evidence>
<gene>
    <name evidence="4" type="ORF">LOD99_7466</name>
</gene>
<name>A0AAV7JUH3_9METZ</name>
<feature type="coiled-coil region" evidence="2">
    <location>
        <begin position="181"/>
        <end position="215"/>
    </location>
</feature>
<dbReference type="PANTHER" id="PTHR16441:SF0">
    <property type="entry name" value="COILED-COIL DOMAIN-CONTAINING PROTEIN 93"/>
    <property type="match status" value="1"/>
</dbReference>
<dbReference type="InterPro" id="IPR039116">
    <property type="entry name" value="CCDC93"/>
</dbReference>
<evidence type="ECO:0000259" key="3">
    <source>
        <dbReference type="Pfam" id="PF09762"/>
    </source>
</evidence>
<comment type="caution">
    <text evidence="4">The sequence shown here is derived from an EMBL/GenBank/DDBJ whole genome shotgun (WGS) entry which is preliminary data.</text>
</comment>
<reference evidence="4 5" key="1">
    <citation type="journal article" date="2023" name="BMC Biol.">
        <title>The compact genome of the sponge Oopsacas minuta (Hexactinellida) is lacking key metazoan core genes.</title>
        <authorList>
            <person name="Santini S."/>
            <person name="Schenkelaars Q."/>
            <person name="Jourda C."/>
            <person name="Duchesne M."/>
            <person name="Belahbib H."/>
            <person name="Rocher C."/>
            <person name="Selva M."/>
            <person name="Riesgo A."/>
            <person name="Vervoort M."/>
            <person name="Leys S.P."/>
            <person name="Kodjabachian L."/>
            <person name="Le Bivic A."/>
            <person name="Borchiellini C."/>
            <person name="Claverie J.M."/>
            <person name="Renard E."/>
        </authorList>
    </citation>
    <scope>NUCLEOTIDE SEQUENCE [LARGE SCALE GENOMIC DNA]</scope>
    <source>
        <strain evidence="4">SPO-2</strain>
    </source>
</reference>
<keyword evidence="5" id="KW-1185">Reference proteome</keyword>
<proteinExistence type="predicted"/>
<dbReference type="EMBL" id="JAKMXF010000299">
    <property type="protein sequence ID" value="KAI6652452.1"/>
    <property type="molecule type" value="Genomic_DNA"/>
</dbReference>
<dbReference type="GO" id="GO:0006893">
    <property type="term" value="P:Golgi to plasma membrane transport"/>
    <property type="evidence" value="ECO:0007669"/>
    <property type="project" value="TreeGrafter"/>
</dbReference>
<dbReference type="AlphaFoldDB" id="A0AAV7JUH3"/>